<feature type="region of interest" description="Disordered" evidence="1">
    <location>
        <begin position="440"/>
        <end position="469"/>
    </location>
</feature>
<feature type="compositionally biased region" description="Basic and acidic residues" evidence="1">
    <location>
        <begin position="142"/>
        <end position="151"/>
    </location>
</feature>
<name>A0A6A3ZY07_9STRA</name>
<evidence type="ECO:0000313" key="2">
    <source>
        <dbReference type="EMBL" id="KAE9244470.1"/>
    </source>
</evidence>
<protein>
    <submittedName>
        <fullName evidence="2">Uncharacterized protein</fullName>
    </submittedName>
</protein>
<dbReference type="Proteomes" id="UP000440367">
    <property type="component" value="Unassembled WGS sequence"/>
</dbReference>
<evidence type="ECO:0000313" key="3">
    <source>
        <dbReference type="Proteomes" id="UP000440367"/>
    </source>
</evidence>
<feature type="region of interest" description="Disordered" evidence="1">
    <location>
        <begin position="481"/>
        <end position="520"/>
    </location>
</feature>
<reference evidence="2 3" key="1">
    <citation type="submission" date="2018-08" db="EMBL/GenBank/DDBJ databases">
        <title>Genomic investigation of the strawberry pathogen Phytophthora fragariae indicates pathogenicity is determined by transcriptional variation in three key races.</title>
        <authorList>
            <person name="Adams T.M."/>
            <person name="Armitage A.D."/>
            <person name="Sobczyk M.K."/>
            <person name="Bates H.J."/>
            <person name="Dunwell J.M."/>
            <person name="Nellist C.F."/>
            <person name="Harrison R.J."/>
        </authorList>
    </citation>
    <scope>NUCLEOTIDE SEQUENCE [LARGE SCALE GENOMIC DNA]</scope>
    <source>
        <strain evidence="2 3">BC-1</strain>
    </source>
</reference>
<comment type="caution">
    <text evidence="2">The sequence shown here is derived from an EMBL/GenBank/DDBJ whole genome shotgun (WGS) entry which is preliminary data.</text>
</comment>
<feature type="compositionally biased region" description="Polar residues" evidence="1">
    <location>
        <begin position="510"/>
        <end position="520"/>
    </location>
</feature>
<feature type="compositionally biased region" description="Basic and acidic residues" evidence="1">
    <location>
        <begin position="240"/>
        <end position="254"/>
    </location>
</feature>
<feature type="compositionally biased region" description="Basic residues" evidence="1">
    <location>
        <begin position="447"/>
        <end position="456"/>
    </location>
</feature>
<feature type="region of interest" description="Disordered" evidence="1">
    <location>
        <begin position="120"/>
        <end position="156"/>
    </location>
</feature>
<feature type="compositionally biased region" description="Polar residues" evidence="1">
    <location>
        <begin position="227"/>
        <end position="239"/>
    </location>
</feature>
<organism evidence="2 3">
    <name type="scientific">Phytophthora fragariae</name>
    <dbReference type="NCBI Taxonomy" id="53985"/>
    <lineage>
        <taxon>Eukaryota</taxon>
        <taxon>Sar</taxon>
        <taxon>Stramenopiles</taxon>
        <taxon>Oomycota</taxon>
        <taxon>Peronosporomycetes</taxon>
        <taxon>Peronosporales</taxon>
        <taxon>Peronosporaceae</taxon>
        <taxon>Phytophthora</taxon>
    </lineage>
</organism>
<dbReference type="AlphaFoldDB" id="A0A6A3ZY07"/>
<feature type="region of interest" description="Disordered" evidence="1">
    <location>
        <begin position="315"/>
        <end position="339"/>
    </location>
</feature>
<feature type="region of interest" description="Disordered" evidence="1">
    <location>
        <begin position="221"/>
        <end position="263"/>
    </location>
</feature>
<sequence length="520" mass="58397">MATAEPAPPYDDGSSTESEYYFDPAEEAEELAAYAWEHALDAPAPPNQPQVAKLNENIAIKEEFSDYRSVSDGSEDIALPQGSEWSHGAAGAAVCDDAVERALAMASRFEREMRNAQREEALTANTLNGNDHEHEQDEEPPGEIKQKDKTVMRSLSSRYSGEVKVKAKMKSKIVSLKSVKTPTPPASATNSVVVGLRRPPTKVVGAPSELERGLSVARSQWRAADSQKASPMNSKTVQAKSEEVKVASGKRGEQVKSPSMSMGIKELEKRSPKDLRVRAQVGMNGSHQNTSKKPSTFRHIFDEFERKVHKLKLREADLNEKQAAQTRNRRDSRNFGNRRRGIAVEKAQLEAQDLERFEKLYESMTVSKGELATYQMRREFAYRVVCYKRKQAALQEQTGGQTPEETAMHWRRMDEEREQLVRENSELFHNVMIGQHELGRTYEMRGKRSGARKAEKRSRSSDGHDGQPFLKRIARGLNAAHRQLDVSSNSRVVAGASLRHRSEDKPLPPRSSNTPWFLKG</sequence>
<proteinExistence type="predicted"/>
<gene>
    <name evidence="2" type="ORF">PF002_g7745</name>
</gene>
<dbReference type="EMBL" id="QXGD01000292">
    <property type="protein sequence ID" value="KAE9244470.1"/>
    <property type="molecule type" value="Genomic_DNA"/>
</dbReference>
<evidence type="ECO:0000256" key="1">
    <source>
        <dbReference type="SAM" id="MobiDB-lite"/>
    </source>
</evidence>
<accession>A0A6A3ZY07</accession>